<evidence type="ECO:0000256" key="3">
    <source>
        <dbReference type="ARBA" id="ARBA00012438"/>
    </source>
</evidence>
<organism evidence="10 11">
    <name type="scientific">Planobispora longispora</name>
    <dbReference type="NCBI Taxonomy" id="28887"/>
    <lineage>
        <taxon>Bacteria</taxon>
        <taxon>Bacillati</taxon>
        <taxon>Actinomycetota</taxon>
        <taxon>Actinomycetes</taxon>
        <taxon>Streptosporangiales</taxon>
        <taxon>Streptosporangiaceae</taxon>
        <taxon>Planobispora</taxon>
    </lineage>
</organism>
<dbReference type="PANTHER" id="PTHR43711:SF1">
    <property type="entry name" value="HISTIDINE KINASE 1"/>
    <property type="match status" value="1"/>
</dbReference>
<dbReference type="CDD" id="cd00082">
    <property type="entry name" value="HisKA"/>
    <property type="match status" value="1"/>
</dbReference>
<keyword evidence="5" id="KW-0808">Transferase</keyword>
<keyword evidence="8" id="KW-0472">Membrane</keyword>
<comment type="catalytic activity">
    <reaction evidence="1">
        <text>ATP + protein L-histidine = ADP + protein N-phospho-L-histidine.</text>
        <dbReference type="EC" id="2.7.13.3"/>
    </reaction>
</comment>
<name>A0A8J3W5Q1_9ACTN</name>
<keyword evidence="8" id="KW-1133">Transmembrane helix</keyword>
<evidence type="ECO:0000313" key="11">
    <source>
        <dbReference type="Proteomes" id="UP000616724"/>
    </source>
</evidence>
<dbReference type="GO" id="GO:0000155">
    <property type="term" value="F:phosphorelay sensor kinase activity"/>
    <property type="evidence" value="ECO:0007669"/>
    <property type="project" value="InterPro"/>
</dbReference>
<dbReference type="Pfam" id="PF00512">
    <property type="entry name" value="HisKA"/>
    <property type="match status" value="1"/>
</dbReference>
<keyword evidence="7" id="KW-0902">Two-component regulatory system</keyword>
<dbReference type="SUPFAM" id="SSF47384">
    <property type="entry name" value="Homodimeric domain of signal transducing histidine kinase"/>
    <property type="match status" value="1"/>
</dbReference>
<dbReference type="InterPro" id="IPR050736">
    <property type="entry name" value="Sensor_HK_Regulatory"/>
</dbReference>
<evidence type="ECO:0000313" key="10">
    <source>
        <dbReference type="EMBL" id="GIH76713.1"/>
    </source>
</evidence>
<sequence length="394" mass="42098">MEERSILGEGPEHAARQMAMVFTLGAVLAVVGLLTAPPGEKGKLLVVSLLAAITAVATWWIPWGRLDPRAPLALCLPVLLLLAYCTGTFQGGSIGTAPFLTLLFVWVGLHFSTAAVLILGPVAGVAYVTPLVLDHRGALVISGAVMFVPAVMSVGVLLSRQMDHQRRDRDTIRRMERWRAALTATLAHDVRSPLTSVQFALETLDEDDGDLAEGQRHELIAMALRQTNRIRRLAASLLDAERVDSRGLQLDLHSIPLRPAVDEAVGYLTAPVGVAVSDDLTVRVDPQRLEQILVNLAANAIRHGAPPIVISAEPTGHGMVAIHVRDHGPGVPRDKRDLLFARFSSADTSPESVGLGLWITRELALAHGGDVRYTPADPGSCFTVIVPAAGPAPT</sequence>
<dbReference type="InterPro" id="IPR036097">
    <property type="entry name" value="HisK_dim/P_sf"/>
</dbReference>
<comment type="subcellular location">
    <subcellularLocation>
        <location evidence="2">Cell membrane</location>
    </subcellularLocation>
</comment>
<evidence type="ECO:0000256" key="2">
    <source>
        <dbReference type="ARBA" id="ARBA00004236"/>
    </source>
</evidence>
<dbReference type="PRINTS" id="PR00344">
    <property type="entry name" value="BCTRLSENSOR"/>
</dbReference>
<dbReference type="Gene3D" id="3.30.565.10">
    <property type="entry name" value="Histidine kinase-like ATPase, C-terminal domain"/>
    <property type="match status" value="1"/>
</dbReference>
<feature type="domain" description="Histidine kinase" evidence="9">
    <location>
        <begin position="185"/>
        <end position="390"/>
    </location>
</feature>
<feature type="transmembrane region" description="Helical" evidence="8">
    <location>
        <begin position="44"/>
        <end position="63"/>
    </location>
</feature>
<accession>A0A8J3W5Q1</accession>
<dbReference type="Gene3D" id="1.10.287.130">
    <property type="match status" value="1"/>
</dbReference>
<evidence type="ECO:0000256" key="7">
    <source>
        <dbReference type="ARBA" id="ARBA00023012"/>
    </source>
</evidence>
<dbReference type="EC" id="2.7.13.3" evidence="3"/>
<dbReference type="AlphaFoldDB" id="A0A8J3W5Q1"/>
<dbReference type="InterPro" id="IPR036890">
    <property type="entry name" value="HATPase_C_sf"/>
</dbReference>
<feature type="transmembrane region" description="Helical" evidence="8">
    <location>
        <begin position="99"/>
        <end position="127"/>
    </location>
</feature>
<dbReference type="Pfam" id="PF02518">
    <property type="entry name" value="HATPase_c"/>
    <property type="match status" value="1"/>
</dbReference>
<keyword evidence="6" id="KW-0418">Kinase</keyword>
<evidence type="ECO:0000259" key="9">
    <source>
        <dbReference type="PROSITE" id="PS50109"/>
    </source>
</evidence>
<comment type="caution">
    <text evidence="10">The sequence shown here is derived from an EMBL/GenBank/DDBJ whole genome shotgun (WGS) entry which is preliminary data.</text>
</comment>
<dbReference type="PANTHER" id="PTHR43711">
    <property type="entry name" value="TWO-COMPONENT HISTIDINE KINASE"/>
    <property type="match status" value="1"/>
</dbReference>
<keyword evidence="11" id="KW-1185">Reference proteome</keyword>
<feature type="transmembrane region" description="Helical" evidence="8">
    <location>
        <begin position="18"/>
        <end position="37"/>
    </location>
</feature>
<evidence type="ECO:0000256" key="6">
    <source>
        <dbReference type="ARBA" id="ARBA00022777"/>
    </source>
</evidence>
<dbReference type="Proteomes" id="UP000616724">
    <property type="component" value="Unassembled WGS sequence"/>
</dbReference>
<proteinExistence type="predicted"/>
<protein>
    <recommendedName>
        <fullName evidence="3">histidine kinase</fullName>
        <ecNumber evidence="3">2.7.13.3</ecNumber>
    </recommendedName>
</protein>
<dbReference type="InterPro" id="IPR003661">
    <property type="entry name" value="HisK_dim/P_dom"/>
</dbReference>
<dbReference type="CDD" id="cd00075">
    <property type="entry name" value="HATPase"/>
    <property type="match status" value="1"/>
</dbReference>
<dbReference type="SMART" id="SM00387">
    <property type="entry name" value="HATPase_c"/>
    <property type="match status" value="1"/>
</dbReference>
<keyword evidence="8" id="KW-0812">Transmembrane</keyword>
<reference evidence="10 11" key="1">
    <citation type="submission" date="2021-01" db="EMBL/GenBank/DDBJ databases">
        <title>Whole genome shotgun sequence of Planobispora longispora NBRC 13918.</title>
        <authorList>
            <person name="Komaki H."/>
            <person name="Tamura T."/>
        </authorList>
    </citation>
    <scope>NUCLEOTIDE SEQUENCE [LARGE SCALE GENOMIC DNA]</scope>
    <source>
        <strain evidence="10 11">NBRC 13918</strain>
    </source>
</reference>
<dbReference type="EMBL" id="BOOH01000021">
    <property type="protein sequence ID" value="GIH76713.1"/>
    <property type="molecule type" value="Genomic_DNA"/>
</dbReference>
<dbReference type="PROSITE" id="PS50109">
    <property type="entry name" value="HIS_KIN"/>
    <property type="match status" value="1"/>
</dbReference>
<dbReference type="InterPro" id="IPR004358">
    <property type="entry name" value="Sig_transdc_His_kin-like_C"/>
</dbReference>
<keyword evidence="4" id="KW-0597">Phosphoprotein</keyword>
<feature type="transmembrane region" description="Helical" evidence="8">
    <location>
        <begin position="69"/>
        <end position="87"/>
    </location>
</feature>
<evidence type="ECO:0000256" key="5">
    <source>
        <dbReference type="ARBA" id="ARBA00022679"/>
    </source>
</evidence>
<dbReference type="InterPro" id="IPR005467">
    <property type="entry name" value="His_kinase_dom"/>
</dbReference>
<feature type="transmembrane region" description="Helical" evidence="8">
    <location>
        <begin position="139"/>
        <end position="159"/>
    </location>
</feature>
<dbReference type="InterPro" id="IPR003594">
    <property type="entry name" value="HATPase_dom"/>
</dbReference>
<dbReference type="SUPFAM" id="SSF55874">
    <property type="entry name" value="ATPase domain of HSP90 chaperone/DNA topoisomerase II/histidine kinase"/>
    <property type="match status" value="1"/>
</dbReference>
<evidence type="ECO:0000256" key="4">
    <source>
        <dbReference type="ARBA" id="ARBA00022553"/>
    </source>
</evidence>
<dbReference type="GO" id="GO:0005886">
    <property type="term" value="C:plasma membrane"/>
    <property type="evidence" value="ECO:0007669"/>
    <property type="project" value="UniProtKB-SubCell"/>
</dbReference>
<evidence type="ECO:0000256" key="1">
    <source>
        <dbReference type="ARBA" id="ARBA00000085"/>
    </source>
</evidence>
<evidence type="ECO:0000256" key="8">
    <source>
        <dbReference type="SAM" id="Phobius"/>
    </source>
</evidence>
<gene>
    <name evidence="10" type="ORF">Plo01_31420</name>
</gene>
<dbReference type="SMART" id="SM00388">
    <property type="entry name" value="HisKA"/>
    <property type="match status" value="1"/>
</dbReference>